<dbReference type="InterPro" id="IPR026022">
    <property type="entry name" value="PhoU_dom"/>
</dbReference>
<organism evidence="9 10">
    <name type="scientific">Crinalium epipsammum PCC 9333</name>
    <dbReference type="NCBI Taxonomy" id="1173022"/>
    <lineage>
        <taxon>Bacteria</taxon>
        <taxon>Bacillati</taxon>
        <taxon>Cyanobacteriota</taxon>
        <taxon>Cyanophyceae</taxon>
        <taxon>Gomontiellales</taxon>
        <taxon>Gomontiellaceae</taxon>
        <taxon>Crinalium</taxon>
    </lineage>
</organism>
<dbReference type="InterPro" id="IPR028366">
    <property type="entry name" value="PhoU"/>
</dbReference>
<dbReference type="SUPFAM" id="SSF109755">
    <property type="entry name" value="PhoU-like"/>
    <property type="match status" value="1"/>
</dbReference>
<name>K9W4W5_9CYAN</name>
<dbReference type="AlphaFoldDB" id="K9W4W5"/>
<sequence length="220" mass="24988">MYIQNVNQERTQFNRKTKRIEQDVLRMGALVENSFRLSHQALFASNLAAAKKIPILDKQVDRFYHQIELDCAALMTLEAPVAQDLRMLNAFIQMVRDLERIGDYAKNLGEIAIKLFPYSPHPCLSEIELMSHQAQAMLSASLAALADMDAVAGHRVKQLDDVVDDAYEKIYQTLAYQKDIKGVVEPILLLCLTIRHLERMADHATNIGQRVKYIVTGNFS</sequence>
<evidence type="ECO:0000256" key="1">
    <source>
        <dbReference type="ARBA" id="ARBA00004496"/>
    </source>
</evidence>
<keyword evidence="4 7" id="KW-0813">Transport</keyword>
<keyword evidence="5 7" id="KW-0963">Cytoplasm</keyword>
<comment type="similarity">
    <text evidence="2 7">Belongs to the PhoU family.</text>
</comment>
<evidence type="ECO:0000259" key="8">
    <source>
        <dbReference type="Pfam" id="PF01895"/>
    </source>
</evidence>
<evidence type="ECO:0000256" key="2">
    <source>
        <dbReference type="ARBA" id="ARBA00008107"/>
    </source>
</evidence>
<comment type="subunit">
    <text evidence="3 7">Homodimer.</text>
</comment>
<dbReference type="RefSeq" id="WP_015204887.1">
    <property type="nucleotide sequence ID" value="NC_019753.1"/>
</dbReference>
<dbReference type="PIRSF" id="PIRSF003107">
    <property type="entry name" value="PhoU"/>
    <property type="match status" value="1"/>
</dbReference>
<evidence type="ECO:0000313" key="9">
    <source>
        <dbReference type="EMBL" id="AFZ14787.1"/>
    </source>
</evidence>
<evidence type="ECO:0000256" key="4">
    <source>
        <dbReference type="ARBA" id="ARBA00022448"/>
    </source>
</evidence>
<dbReference type="NCBIfam" id="TIGR02135">
    <property type="entry name" value="phoU_full"/>
    <property type="match status" value="1"/>
</dbReference>
<feature type="domain" description="PhoU" evidence="8">
    <location>
        <begin position="24"/>
        <end position="111"/>
    </location>
</feature>
<dbReference type="GO" id="GO:0005737">
    <property type="term" value="C:cytoplasm"/>
    <property type="evidence" value="ECO:0007669"/>
    <property type="project" value="UniProtKB-SubCell"/>
</dbReference>
<keyword evidence="10" id="KW-1185">Reference proteome</keyword>
<dbReference type="KEGG" id="cep:Cri9333_3980"/>
<dbReference type="PATRIC" id="fig|1173022.3.peg.4297"/>
<dbReference type="EMBL" id="CP003620">
    <property type="protein sequence ID" value="AFZ14787.1"/>
    <property type="molecule type" value="Genomic_DNA"/>
</dbReference>
<dbReference type="GO" id="GO:0045936">
    <property type="term" value="P:negative regulation of phosphate metabolic process"/>
    <property type="evidence" value="ECO:0007669"/>
    <property type="project" value="InterPro"/>
</dbReference>
<dbReference type="FunFam" id="1.20.58.220:FF:000004">
    <property type="entry name" value="Phosphate-specific transport system accessory protein PhoU"/>
    <property type="match status" value="1"/>
</dbReference>
<feature type="domain" description="PhoU" evidence="8">
    <location>
        <begin position="127"/>
        <end position="211"/>
    </location>
</feature>
<dbReference type="Proteomes" id="UP000010472">
    <property type="component" value="Chromosome"/>
</dbReference>
<gene>
    <name evidence="9" type="ORF">Cri9333_3980</name>
</gene>
<evidence type="ECO:0000256" key="7">
    <source>
        <dbReference type="PIRNR" id="PIRNR003107"/>
    </source>
</evidence>
<comment type="function">
    <text evidence="7">Plays a role in the regulation of phosphate uptake.</text>
</comment>
<dbReference type="Pfam" id="PF01895">
    <property type="entry name" value="PhoU"/>
    <property type="match status" value="2"/>
</dbReference>
<reference evidence="9 10" key="1">
    <citation type="submission" date="2012-06" db="EMBL/GenBank/DDBJ databases">
        <title>Finished chromosome of genome of Crinalium epipsammum PCC 9333.</title>
        <authorList>
            <consortium name="US DOE Joint Genome Institute"/>
            <person name="Gugger M."/>
            <person name="Coursin T."/>
            <person name="Rippka R."/>
            <person name="Tandeau De Marsac N."/>
            <person name="Huntemann M."/>
            <person name="Wei C.-L."/>
            <person name="Han J."/>
            <person name="Detter J.C."/>
            <person name="Han C."/>
            <person name="Tapia R."/>
            <person name="Davenport K."/>
            <person name="Daligault H."/>
            <person name="Erkkila T."/>
            <person name="Gu W."/>
            <person name="Munk A.C.C."/>
            <person name="Teshima H."/>
            <person name="Xu Y."/>
            <person name="Chain P."/>
            <person name="Chen A."/>
            <person name="Krypides N."/>
            <person name="Mavromatis K."/>
            <person name="Markowitz V."/>
            <person name="Szeto E."/>
            <person name="Ivanova N."/>
            <person name="Mikhailova N."/>
            <person name="Ovchinnikova G."/>
            <person name="Pagani I."/>
            <person name="Pati A."/>
            <person name="Goodwin L."/>
            <person name="Peters L."/>
            <person name="Pitluck S."/>
            <person name="Woyke T."/>
            <person name="Kerfeld C."/>
        </authorList>
    </citation>
    <scope>NUCLEOTIDE SEQUENCE [LARGE SCALE GENOMIC DNA]</scope>
    <source>
        <strain evidence="9 10">PCC 9333</strain>
    </source>
</reference>
<proteinExistence type="inferred from homology"/>
<dbReference type="HOGENOM" id="CLU_078518_3_0_3"/>
<evidence type="ECO:0000313" key="10">
    <source>
        <dbReference type="Proteomes" id="UP000010472"/>
    </source>
</evidence>
<dbReference type="Gene3D" id="1.20.58.220">
    <property type="entry name" value="Phosphate transport system protein phou homolog 2, domain 2"/>
    <property type="match status" value="1"/>
</dbReference>
<protein>
    <recommendedName>
        <fullName evidence="7">Phosphate-specific transport system accessory protein PhoU</fullName>
    </recommendedName>
</protein>
<keyword evidence="6 7" id="KW-0592">Phosphate transport</keyword>
<accession>K9W4W5</accession>
<dbReference type="GO" id="GO:0006817">
    <property type="term" value="P:phosphate ion transport"/>
    <property type="evidence" value="ECO:0007669"/>
    <property type="project" value="UniProtKB-KW"/>
</dbReference>
<dbReference type="STRING" id="1173022.Cri9333_3980"/>
<dbReference type="PANTHER" id="PTHR42930">
    <property type="entry name" value="PHOSPHATE-SPECIFIC TRANSPORT SYSTEM ACCESSORY PROTEIN PHOU"/>
    <property type="match status" value="1"/>
</dbReference>
<dbReference type="InterPro" id="IPR038078">
    <property type="entry name" value="PhoU-like_sf"/>
</dbReference>
<dbReference type="eggNOG" id="COG0704">
    <property type="taxonomic scope" value="Bacteria"/>
</dbReference>
<evidence type="ECO:0000256" key="6">
    <source>
        <dbReference type="ARBA" id="ARBA00022592"/>
    </source>
</evidence>
<dbReference type="GO" id="GO:0030643">
    <property type="term" value="P:intracellular phosphate ion homeostasis"/>
    <property type="evidence" value="ECO:0007669"/>
    <property type="project" value="InterPro"/>
</dbReference>
<comment type="subcellular location">
    <subcellularLocation>
        <location evidence="1 7">Cytoplasm</location>
    </subcellularLocation>
</comment>
<evidence type="ECO:0000256" key="5">
    <source>
        <dbReference type="ARBA" id="ARBA00022490"/>
    </source>
</evidence>
<dbReference type="PANTHER" id="PTHR42930:SF3">
    <property type="entry name" value="PHOSPHATE-SPECIFIC TRANSPORT SYSTEM ACCESSORY PROTEIN PHOU"/>
    <property type="match status" value="1"/>
</dbReference>
<evidence type="ECO:0000256" key="3">
    <source>
        <dbReference type="ARBA" id="ARBA00011738"/>
    </source>
</evidence>